<evidence type="ECO:0000259" key="2">
    <source>
        <dbReference type="Pfam" id="PF00005"/>
    </source>
</evidence>
<feature type="domain" description="ABCA1-4-like C-terminal R2 regulatory" evidence="3">
    <location>
        <begin position="177"/>
        <end position="254"/>
    </location>
</feature>
<accession>A0ABM0RW49</accession>
<feature type="domain" description="ABC transporter" evidence="2">
    <location>
        <begin position="77"/>
        <end position="124"/>
    </location>
</feature>
<dbReference type="InterPro" id="IPR003439">
    <property type="entry name" value="ABC_transporter-like_ATP-bd"/>
</dbReference>
<evidence type="ECO:0000313" key="4">
    <source>
        <dbReference type="Proteomes" id="UP000694923"/>
    </source>
</evidence>
<gene>
    <name evidence="5" type="primary">LOC103602202</name>
</gene>
<keyword evidence="4" id="KW-1185">Reference proteome</keyword>
<dbReference type="SUPFAM" id="SSF52540">
    <property type="entry name" value="P-loop containing nucleoside triphosphate hydrolases"/>
    <property type="match status" value="1"/>
</dbReference>
<dbReference type="GeneID" id="103602202"/>
<dbReference type="RefSeq" id="XP_008584840.1">
    <property type="nucleotide sequence ID" value="XM_008586618.1"/>
</dbReference>
<evidence type="ECO:0000256" key="1">
    <source>
        <dbReference type="SAM" id="MobiDB-lite"/>
    </source>
</evidence>
<evidence type="ECO:0000259" key="3">
    <source>
        <dbReference type="Pfam" id="PF23321"/>
    </source>
</evidence>
<dbReference type="Pfam" id="PF00005">
    <property type="entry name" value="ABC_tran"/>
    <property type="match status" value="1"/>
</dbReference>
<reference evidence="5" key="1">
    <citation type="submission" date="2025-08" db="UniProtKB">
        <authorList>
            <consortium name="RefSeq"/>
        </authorList>
    </citation>
    <scope>IDENTIFICATION</scope>
</reference>
<dbReference type="Proteomes" id="UP000694923">
    <property type="component" value="Unplaced"/>
</dbReference>
<dbReference type="PANTHER" id="PTHR19229:SF100">
    <property type="entry name" value="CHOLESTEROL TRANSPORTER ABCA5"/>
    <property type="match status" value="1"/>
</dbReference>
<protein>
    <submittedName>
        <fullName evidence="5">ATP-binding cassette sub-family A member 5-like</fullName>
    </submittedName>
</protein>
<dbReference type="InterPro" id="IPR027417">
    <property type="entry name" value="P-loop_NTPase"/>
</dbReference>
<dbReference type="PANTHER" id="PTHR19229">
    <property type="entry name" value="ATP-BINDING CASSETTE TRANSPORTER SUBFAMILY A ABCA"/>
    <property type="match status" value="1"/>
</dbReference>
<organism evidence="4 5">
    <name type="scientific">Galeopterus variegatus</name>
    <name type="common">Malayan flying lemur</name>
    <name type="synonym">Cynocephalus variegatus</name>
    <dbReference type="NCBI Taxonomy" id="482537"/>
    <lineage>
        <taxon>Eukaryota</taxon>
        <taxon>Metazoa</taxon>
        <taxon>Chordata</taxon>
        <taxon>Craniata</taxon>
        <taxon>Vertebrata</taxon>
        <taxon>Euteleostomi</taxon>
        <taxon>Mammalia</taxon>
        <taxon>Eutheria</taxon>
        <taxon>Euarchontoglires</taxon>
        <taxon>Dermoptera</taxon>
        <taxon>Cynocephalidae</taxon>
        <taxon>Galeopterus</taxon>
    </lineage>
</organism>
<dbReference type="Pfam" id="PF23321">
    <property type="entry name" value="R1_ABCA1"/>
    <property type="match status" value="1"/>
</dbReference>
<dbReference type="InterPro" id="IPR026082">
    <property type="entry name" value="ABCA"/>
</dbReference>
<proteinExistence type="predicted"/>
<feature type="region of interest" description="Disordered" evidence="1">
    <location>
        <begin position="1"/>
        <end position="26"/>
    </location>
</feature>
<dbReference type="Gene3D" id="3.40.50.300">
    <property type="entry name" value="P-loop containing nucleotide triphosphate hydrolases"/>
    <property type="match status" value="2"/>
</dbReference>
<sequence length="294" mass="33744">MERTLSTKSKIRKFPEPPNNENEDEDVKAERLKVKELISCQCCEEKPAIMVSSLHKEYDDKKDFLLSRKVKKVATKYISFCVKKGEILGLLGPNGAGKSTIINILIGDVEPTSGQIPCIIDIMQRAIQTAFKNKKRAAILTTHYMEEAEAVCDRVAIMVSGQLRCIGTAQHLKSKFGKGYFLEIKLKDWIENLEVDRLQREILYIFPNARRQESFSSILVYKIPKEDVQSLSQSFSKLEEAKHTFAIEEYSFSQATLEQVFVELTKEQEEEDNSCGTLNSTLWWERTQEDRVVF</sequence>
<evidence type="ECO:0000313" key="5">
    <source>
        <dbReference type="RefSeq" id="XP_008584840.1"/>
    </source>
</evidence>
<name>A0ABM0RW49_GALVR</name>
<dbReference type="InterPro" id="IPR056264">
    <property type="entry name" value="R2_ABCA1-4-like"/>
</dbReference>